<evidence type="ECO:0000313" key="2">
    <source>
        <dbReference type="EMBL" id="MTH61697.1"/>
    </source>
</evidence>
<gene>
    <name evidence="2" type="ORF">GL300_21025</name>
</gene>
<feature type="transmembrane region" description="Helical" evidence="1">
    <location>
        <begin position="12"/>
        <end position="31"/>
    </location>
</feature>
<dbReference type="RefSeq" id="WP_155041655.1">
    <property type="nucleotide sequence ID" value="NZ_WMIG01000019.1"/>
</dbReference>
<protein>
    <submittedName>
        <fullName evidence="2">Uncharacterized protein</fullName>
    </submittedName>
</protein>
<evidence type="ECO:0000313" key="3">
    <source>
        <dbReference type="Proteomes" id="UP000449846"/>
    </source>
</evidence>
<accession>A0A844HTP1</accession>
<dbReference type="Proteomes" id="UP000449846">
    <property type="component" value="Unassembled WGS sequence"/>
</dbReference>
<dbReference type="EMBL" id="WMIG01000019">
    <property type="protein sequence ID" value="MTH61697.1"/>
    <property type="molecule type" value="Genomic_DNA"/>
</dbReference>
<keyword evidence="1" id="KW-0472">Membrane</keyword>
<keyword evidence="1" id="KW-1133">Transmembrane helix</keyword>
<reference evidence="2 3" key="1">
    <citation type="submission" date="2019-11" db="EMBL/GenBank/DDBJ databases">
        <authorList>
            <person name="Dong K."/>
        </authorList>
    </citation>
    <scope>NUCLEOTIDE SEQUENCE [LARGE SCALE GENOMIC DNA]</scope>
    <source>
        <strain evidence="2 3">NBRC 112902</strain>
    </source>
</reference>
<comment type="caution">
    <text evidence="2">The sequence shown here is derived from an EMBL/GenBank/DDBJ whole genome shotgun (WGS) entry which is preliminary data.</text>
</comment>
<keyword evidence="3" id="KW-1185">Reference proteome</keyword>
<keyword evidence="1" id="KW-0812">Transmembrane</keyword>
<evidence type="ECO:0000256" key="1">
    <source>
        <dbReference type="SAM" id="Phobius"/>
    </source>
</evidence>
<name>A0A844HTP1_9RHOB</name>
<organism evidence="2 3">
    <name type="scientific">Paracoccus litorisediminis</name>
    <dbReference type="NCBI Taxonomy" id="2006130"/>
    <lineage>
        <taxon>Bacteria</taxon>
        <taxon>Pseudomonadati</taxon>
        <taxon>Pseudomonadota</taxon>
        <taxon>Alphaproteobacteria</taxon>
        <taxon>Rhodobacterales</taxon>
        <taxon>Paracoccaceae</taxon>
        <taxon>Paracoccus</taxon>
    </lineage>
</organism>
<dbReference type="AlphaFoldDB" id="A0A844HTP1"/>
<sequence>MQLTRTECRKTLLLRISLAGLSLVLALHVAGMPQPAGTEVVAGFRTSR</sequence>
<proteinExistence type="predicted"/>